<sequence length="242" mass="27230">MATAGQRPGQSRLTWGRARGTLPASFRPWQTGCGRPSSGPVTAPPSALDLVDHYNEPRVVLLSSEEMIPFHSPKQKNILLRQQQKVHYTWSFLKFALIATVLLGALDWTLSAYERKTCNCACSCNQRSRARNRRHCLQSPQSTESQPSYVMRPLSTIRFPEGGNDASTFLRRAGYPGDVIDQIGPSNPMTGSYRSFHPAVTLPRSSPVRQNQESYRSRDSPPPPPRRRSQRLIERTQSSMSY</sequence>
<evidence type="ECO:0000256" key="1">
    <source>
        <dbReference type="SAM" id="MobiDB-lite"/>
    </source>
</evidence>
<dbReference type="Proteomes" id="UP000466442">
    <property type="component" value="Unassembled WGS sequence"/>
</dbReference>
<evidence type="ECO:0000313" key="3">
    <source>
        <dbReference type="Proteomes" id="UP000466442"/>
    </source>
</evidence>
<name>A0A8S9XZP6_APOLU</name>
<dbReference type="AlphaFoldDB" id="A0A8S9XZP6"/>
<feature type="region of interest" description="Disordered" evidence="1">
    <location>
        <begin position="183"/>
        <end position="242"/>
    </location>
</feature>
<protein>
    <submittedName>
        <fullName evidence="2">Uncharacterized protein</fullName>
    </submittedName>
</protein>
<reference evidence="2" key="1">
    <citation type="journal article" date="2021" name="Mol. Ecol. Resour.">
        <title>Apolygus lucorum genome provides insights into omnivorousness and mesophyll feeding.</title>
        <authorList>
            <person name="Liu Y."/>
            <person name="Liu H."/>
            <person name="Wang H."/>
            <person name="Huang T."/>
            <person name="Liu B."/>
            <person name="Yang B."/>
            <person name="Yin L."/>
            <person name="Li B."/>
            <person name="Zhang Y."/>
            <person name="Zhang S."/>
            <person name="Jiang F."/>
            <person name="Zhang X."/>
            <person name="Ren Y."/>
            <person name="Wang B."/>
            <person name="Wang S."/>
            <person name="Lu Y."/>
            <person name="Wu K."/>
            <person name="Fan W."/>
            <person name="Wang G."/>
        </authorList>
    </citation>
    <scope>NUCLEOTIDE SEQUENCE</scope>
    <source>
        <strain evidence="2">12Hb</strain>
    </source>
</reference>
<gene>
    <name evidence="2" type="ORF">GE061_011785</name>
</gene>
<feature type="compositionally biased region" description="Polar residues" evidence="1">
    <location>
        <begin position="184"/>
        <end position="193"/>
    </location>
</feature>
<organism evidence="2 3">
    <name type="scientific">Apolygus lucorum</name>
    <name type="common">Small green plant bug</name>
    <name type="synonym">Lygocoris lucorum</name>
    <dbReference type="NCBI Taxonomy" id="248454"/>
    <lineage>
        <taxon>Eukaryota</taxon>
        <taxon>Metazoa</taxon>
        <taxon>Ecdysozoa</taxon>
        <taxon>Arthropoda</taxon>
        <taxon>Hexapoda</taxon>
        <taxon>Insecta</taxon>
        <taxon>Pterygota</taxon>
        <taxon>Neoptera</taxon>
        <taxon>Paraneoptera</taxon>
        <taxon>Hemiptera</taxon>
        <taxon>Heteroptera</taxon>
        <taxon>Panheteroptera</taxon>
        <taxon>Cimicomorpha</taxon>
        <taxon>Miridae</taxon>
        <taxon>Mirini</taxon>
        <taxon>Apolygus</taxon>
    </lineage>
</organism>
<accession>A0A8S9XZP6</accession>
<comment type="caution">
    <text evidence="2">The sequence shown here is derived from an EMBL/GenBank/DDBJ whole genome shotgun (WGS) entry which is preliminary data.</text>
</comment>
<feature type="compositionally biased region" description="Polar residues" evidence="1">
    <location>
        <begin position="203"/>
        <end position="214"/>
    </location>
</feature>
<proteinExistence type="predicted"/>
<dbReference type="EMBL" id="WIXP02000003">
    <property type="protein sequence ID" value="KAF6214054.1"/>
    <property type="molecule type" value="Genomic_DNA"/>
</dbReference>
<evidence type="ECO:0000313" key="2">
    <source>
        <dbReference type="EMBL" id="KAF6214054.1"/>
    </source>
</evidence>
<keyword evidence="3" id="KW-1185">Reference proteome</keyword>
<feature type="region of interest" description="Disordered" evidence="1">
    <location>
        <begin position="23"/>
        <end position="44"/>
    </location>
</feature>